<evidence type="ECO:0000313" key="2">
    <source>
        <dbReference type="EMBL" id="GAM01970.1"/>
    </source>
</evidence>
<feature type="region of interest" description="Disordered" evidence="1">
    <location>
        <begin position="179"/>
        <end position="199"/>
    </location>
</feature>
<protein>
    <submittedName>
        <fullName evidence="2">Uncharacterized protein</fullName>
    </submittedName>
</protein>
<gene>
    <name evidence="2" type="ORF">SP5_070_00530</name>
</gene>
<comment type="caution">
    <text evidence="2">The sequence shown here is derived from an EMBL/GenBank/DDBJ whole genome shotgun (WGS) entry which is preliminary data.</text>
</comment>
<dbReference type="EMBL" id="BBPI01000070">
    <property type="protein sequence ID" value="GAM01970.1"/>
    <property type="molecule type" value="Genomic_DNA"/>
</dbReference>
<name>A0A0A1W944_9SPHN</name>
<organism evidence="2 3">
    <name type="scientific">Sphingomonas parapaucimobilis NBRC 15100</name>
    <dbReference type="NCBI Taxonomy" id="1219049"/>
    <lineage>
        <taxon>Bacteria</taxon>
        <taxon>Pseudomonadati</taxon>
        <taxon>Pseudomonadota</taxon>
        <taxon>Alphaproteobacteria</taxon>
        <taxon>Sphingomonadales</taxon>
        <taxon>Sphingomonadaceae</taxon>
        <taxon>Sphingomonas</taxon>
    </lineage>
</organism>
<keyword evidence="3" id="KW-1185">Reference proteome</keyword>
<dbReference type="AlphaFoldDB" id="A0A0A1W944"/>
<evidence type="ECO:0000313" key="3">
    <source>
        <dbReference type="Proteomes" id="UP000032305"/>
    </source>
</evidence>
<evidence type="ECO:0000256" key="1">
    <source>
        <dbReference type="SAM" id="MobiDB-lite"/>
    </source>
</evidence>
<reference evidence="2 3" key="1">
    <citation type="submission" date="2014-11" db="EMBL/GenBank/DDBJ databases">
        <title>Whole genome shotgun sequence of Sphingomonas parapaucimobilis NBRC 15100.</title>
        <authorList>
            <person name="Katano-Makiyama Y."/>
            <person name="Hosoyama A."/>
            <person name="Hashimoto M."/>
            <person name="Hosoyama Y."/>
            <person name="Noguchi M."/>
            <person name="Numata M."/>
            <person name="Tsuchikane K."/>
            <person name="Hirakata S."/>
            <person name="Uohara A."/>
            <person name="Shimodaira J."/>
            <person name="Ohji S."/>
            <person name="Ichikawa N."/>
            <person name="Kimura A."/>
            <person name="Yamazoe A."/>
            <person name="Fujita N."/>
        </authorList>
    </citation>
    <scope>NUCLEOTIDE SEQUENCE [LARGE SCALE GENOMIC DNA]</scope>
    <source>
        <strain evidence="2 3">NBRC 15100</strain>
    </source>
</reference>
<dbReference type="Proteomes" id="UP000032305">
    <property type="component" value="Unassembled WGS sequence"/>
</dbReference>
<proteinExistence type="predicted"/>
<sequence length="238" mass="25343">MLPGIMPPFNLGAVSNALGQQPSGMFFRGFGQKPDYATPGYGGPIGGPQPAMPQLPEDKGFFSRGGMGVQLLGSIGDAVSSAYGGSTPYAVASNQFRQRQQQLQDYRMKQADEMAQWTAQQEWERAHPKPVNNDTVNDYRFIEQQLGPEAAKQYLGNVAAGPVTAVDGFDAQGNPTKTFLPRGSFNQKPAASTPPAGAIDYLRKNPGLAAQFDQKYGAGASQRILQGGATPIGSQTFP</sequence>
<accession>A0A0A1W944</accession>
<dbReference type="RefSeq" id="WP_042489542.1">
    <property type="nucleotide sequence ID" value="NZ_BBPI01000070.1"/>
</dbReference>